<comment type="caution">
    <text evidence="2">The sequence shown here is derived from an EMBL/GenBank/DDBJ whole genome shotgun (WGS) entry which is preliminary data.</text>
</comment>
<feature type="compositionally biased region" description="Low complexity" evidence="1">
    <location>
        <begin position="39"/>
        <end position="56"/>
    </location>
</feature>
<evidence type="ECO:0000313" key="3">
    <source>
        <dbReference type="Proteomes" id="UP000193487"/>
    </source>
</evidence>
<gene>
    <name evidence="2" type="ORF">AWC14_07935</name>
</gene>
<dbReference type="Pfam" id="PF10904">
    <property type="entry name" value="DUF2694"/>
    <property type="match status" value="1"/>
</dbReference>
<dbReference type="InterPro" id="IPR024426">
    <property type="entry name" value="DUF2694"/>
</dbReference>
<dbReference type="OrthoDB" id="4641051at2"/>
<evidence type="ECO:0008006" key="4">
    <source>
        <dbReference type="Google" id="ProtNLM"/>
    </source>
</evidence>
<evidence type="ECO:0000256" key="1">
    <source>
        <dbReference type="SAM" id="MobiDB-lite"/>
    </source>
</evidence>
<evidence type="ECO:0000313" key="2">
    <source>
        <dbReference type="EMBL" id="ORW01734.1"/>
    </source>
</evidence>
<reference evidence="2 3" key="1">
    <citation type="submission" date="2016-01" db="EMBL/GenBank/DDBJ databases">
        <title>The new phylogeny of the genus Mycobacterium.</title>
        <authorList>
            <person name="Tarcisio F."/>
            <person name="Conor M."/>
            <person name="Antonella G."/>
            <person name="Elisabetta G."/>
            <person name="Giulia F.S."/>
            <person name="Sara T."/>
            <person name="Anna F."/>
            <person name="Clotilde B."/>
            <person name="Roberto B."/>
            <person name="Veronica D.S."/>
            <person name="Fabio R."/>
            <person name="Monica P."/>
            <person name="Olivier J."/>
            <person name="Enrico T."/>
            <person name="Nicola S."/>
        </authorList>
    </citation>
    <scope>NUCLEOTIDE SEQUENCE [LARGE SCALE GENOMIC DNA]</scope>
    <source>
        <strain evidence="2 3">DSM 45166</strain>
    </source>
</reference>
<dbReference type="Proteomes" id="UP000193487">
    <property type="component" value="Unassembled WGS sequence"/>
</dbReference>
<dbReference type="AlphaFoldDB" id="A0A1X1XSK0"/>
<proteinExistence type="predicted"/>
<accession>A0A1X1XSK0</accession>
<keyword evidence="3" id="KW-1185">Reference proteome</keyword>
<sequence length="165" mass="17477">MWDAWDDAEDCDDDGHLHGDLAALDFLAIDEQQPQADGSSENPAAPESEQPEEASPLFTVTNPSGSVAVTTAINGCVHHVELAPKVTNMTEGELAQEIRVIADLARLKALSVTHAFLVEGLGGIGYDPSAISASLSHGLCMPTPEQADEAAAHEFARRYGGDPDW</sequence>
<protein>
    <recommendedName>
        <fullName evidence="4">Secretion protein EspD</fullName>
    </recommendedName>
</protein>
<name>A0A1X1XSK0_9MYCO</name>
<dbReference type="EMBL" id="LQPE01000138">
    <property type="protein sequence ID" value="ORW01734.1"/>
    <property type="molecule type" value="Genomic_DNA"/>
</dbReference>
<organism evidence="2 3">
    <name type="scientific">Mycobacterium kyorinense</name>
    <dbReference type="NCBI Taxonomy" id="487514"/>
    <lineage>
        <taxon>Bacteria</taxon>
        <taxon>Bacillati</taxon>
        <taxon>Actinomycetota</taxon>
        <taxon>Actinomycetes</taxon>
        <taxon>Mycobacteriales</taxon>
        <taxon>Mycobacteriaceae</taxon>
        <taxon>Mycobacterium</taxon>
    </lineage>
</organism>
<feature type="region of interest" description="Disordered" evidence="1">
    <location>
        <begin position="32"/>
        <end position="56"/>
    </location>
</feature>
<dbReference type="RefSeq" id="WP_045380283.1">
    <property type="nucleotide sequence ID" value="NZ_BBKA01000067.1"/>
</dbReference>